<proteinExistence type="predicted"/>
<evidence type="ECO:0000313" key="2">
    <source>
        <dbReference type="EMBL" id="RJY07355.1"/>
    </source>
</evidence>
<protein>
    <submittedName>
        <fullName evidence="2">Uncharacterized protein</fullName>
    </submittedName>
</protein>
<name>A0A3A6TQX1_9GAMM</name>
<dbReference type="OrthoDB" id="6197762at2"/>
<gene>
    <name evidence="2" type="ORF">D5R81_15995</name>
</gene>
<dbReference type="RefSeq" id="WP_121854628.1">
    <property type="nucleotide sequence ID" value="NZ_CP037952.1"/>
</dbReference>
<reference evidence="2 3" key="1">
    <citation type="submission" date="2018-09" db="EMBL/GenBank/DDBJ databases">
        <title>Phylogeny of the Shewanellaceae, and recommendation for two new genera, Pseudoshewanella and Parashewanella.</title>
        <authorList>
            <person name="Wang G."/>
        </authorList>
    </citation>
    <scope>NUCLEOTIDE SEQUENCE [LARGE SCALE GENOMIC DNA]</scope>
    <source>
        <strain evidence="2 3">KCTC 22492</strain>
    </source>
</reference>
<feature type="chain" id="PRO_5017302080" evidence="1">
    <location>
        <begin position="20"/>
        <end position="123"/>
    </location>
</feature>
<dbReference type="EMBL" id="QYYH01000124">
    <property type="protein sequence ID" value="RJY07355.1"/>
    <property type="molecule type" value="Genomic_DNA"/>
</dbReference>
<dbReference type="AlphaFoldDB" id="A0A3A6TQX1"/>
<feature type="signal peptide" evidence="1">
    <location>
        <begin position="1"/>
        <end position="19"/>
    </location>
</feature>
<accession>A0A3A6TQX1</accession>
<dbReference type="Proteomes" id="UP000273022">
    <property type="component" value="Unassembled WGS sequence"/>
</dbReference>
<keyword evidence="3" id="KW-1185">Reference proteome</keyword>
<dbReference type="PROSITE" id="PS51257">
    <property type="entry name" value="PROKAR_LIPOPROTEIN"/>
    <property type="match status" value="1"/>
</dbReference>
<evidence type="ECO:0000313" key="3">
    <source>
        <dbReference type="Proteomes" id="UP000273022"/>
    </source>
</evidence>
<evidence type="ECO:0000256" key="1">
    <source>
        <dbReference type="SAM" id="SignalP"/>
    </source>
</evidence>
<keyword evidence="1" id="KW-0732">Signal</keyword>
<comment type="caution">
    <text evidence="2">The sequence shown here is derived from an EMBL/GenBank/DDBJ whole genome shotgun (WGS) entry which is preliminary data.</text>
</comment>
<organism evidence="2 3">
    <name type="scientific">Parashewanella spongiae</name>
    <dbReference type="NCBI Taxonomy" id="342950"/>
    <lineage>
        <taxon>Bacteria</taxon>
        <taxon>Pseudomonadati</taxon>
        <taxon>Pseudomonadota</taxon>
        <taxon>Gammaproteobacteria</taxon>
        <taxon>Alteromonadales</taxon>
        <taxon>Shewanellaceae</taxon>
        <taxon>Parashewanella</taxon>
    </lineage>
</organism>
<sequence length="123" mass="13981">MKKLAIGLLLGLSACAATAEPTNGEAKQGENGVLTMWDSNRQSWLNVEPFWLEYAKQNGGLTWGKTDSYPDYDKVNEGDKILIQLAQGNCLMEFFHSRWRRANDVRRWNDQVNNFGGCPHVFE</sequence>